<evidence type="ECO:0000256" key="7">
    <source>
        <dbReference type="ARBA" id="ARBA00023136"/>
    </source>
</evidence>
<dbReference type="GO" id="GO:0006813">
    <property type="term" value="P:potassium ion transport"/>
    <property type="evidence" value="ECO:0007669"/>
    <property type="project" value="InterPro"/>
</dbReference>
<feature type="domain" description="RCK C-terminal" evidence="9">
    <location>
        <begin position="232"/>
        <end position="281"/>
    </location>
</feature>
<dbReference type="InterPro" id="IPR022457">
    <property type="entry name" value="Asp_Ala_antiprt"/>
</dbReference>
<feature type="transmembrane region" description="Helical" evidence="8">
    <location>
        <begin position="404"/>
        <end position="421"/>
    </location>
</feature>
<dbReference type="Proteomes" id="UP000539957">
    <property type="component" value="Unassembled WGS sequence"/>
</dbReference>
<dbReference type="InterPro" id="IPR036721">
    <property type="entry name" value="RCK_C_sf"/>
</dbReference>
<feature type="transmembrane region" description="Helical" evidence="8">
    <location>
        <begin position="160"/>
        <end position="181"/>
    </location>
</feature>
<dbReference type="GO" id="GO:0005886">
    <property type="term" value="C:plasma membrane"/>
    <property type="evidence" value="ECO:0007669"/>
    <property type="project" value="UniProtKB-SubCell"/>
</dbReference>
<dbReference type="RefSeq" id="WP_221415765.1">
    <property type="nucleotide sequence ID" value="NZ_JACHKY010000002.1"/>
</dbReference>
<comment type="subcellular location">
    <subcellularLocation>
        <location evidence="1">Cell membrane</location>
        <topology evidence="1">Multi-pass membrane protein</topology>
    </subcellularLocation>
</comment>
<feature type="transmembrane region" description="Helical" evidence="8">
    <location>
        <begin position="90"/>
        <end position="111"/>
    </location>
</feature>
<gene>
    <name evidence="10" type="ORF">HNP32_001566</name>
</gene>
<evidence type="ECO:0000256" key="5">
    <source>
        <dbReference type="ARBA" id="ARBA00022692"/>
    </source>
</evidence>
<comment type="caution">
    <text evidence="10">The sequence shown here is derived from an EMBL/GenBank/DDBJ whole genome shotgun (WGS) entry which is preliminary data.</text>
</comment>
<dbReference type="NCBIfam" id="TIGR03802">
    <property type="entry name" value="Asp_Ala_antiprt"/>
    <property type="match status" value="1"/>
</dbReference>
<evidence type="ECO:0000256" key="8">
    <source>
        <dbReference type="SAM" id="Phobius"/>
    </source>
</evidence>
<keyword evidence="11" id="KW-1185">Reference proteome</keyword>
<dbReference type="PANTHER" id="PTHR30445:SF9">
    <property type="match status" value="1"/>
</dbReference>
<proteinExistence type="inferred from homology"/>
<reference evidence="10 11" key="1">
    <citation type="submission" date="2020-08" db="EMBL/GenBank/DDBJ databases">
        <title>Functional genomics of gut bacteria from endangered species of beetles.</title>
        <authorList>
            <person name="Carlos-Shanley C."/>
        </authorList>
    </citation>
    <scope>NUCLEOTIDE SEQUENCE [LARGE SCALE GENOMIC DNA]</scope>
    <source>
        <strain evidence="10 11">S00123</strain>
    </source>
</reference>
<feature type="transmembrane region" description="Helical" evidence="8">
    <location>
        <begin position="531"/>
        <end position="552"/>
    </location>
</feature>
<evidence type="ECO:0000256" key="2">
    <source>
        <dbReference type="ARBA" id="ARBA00009854"/>
    </source>
</evidence>
<dbReference type="NCBIfam" id="TIGR01625">
    <property type="entry name" value="YidE_YbjL_dupl"/>
    <property type="match status" value="1"/>
</dbReference>
<dbReference type="PROSITE" id="PS51202">
    <property type="entry name" value="RCK_C"/>
    <property type="match status" value="1"/>
</dbReference>
<evidence type="ECO:0000256" key="1">
    <source>
        <dbReference type="ARBA" id="ARBA00004651"/>
    </source>
</evidence>
<comment type="similarity">
    <text evidence="2">Belongs to the AAE transporter (TC 2.A.81) family.</text>
</comment>
<feature type="transmembrane region" description="Helical" evidence="8">
    <location>
        <begin position="57"/>
        <end position="78"/>
    </location>
</feature>
<feature type="transmembrane region" description="Helical" evidence="8">
    <location>
        <begin position="31"/>
        <end position="51"/>
    </location>
</feature>
<evidence type="ECO:0000256" key="3">
    <source>
        <dbReference type="ARBA" id="ARBA00022448"/>
    </source>
</evidence>
<keyword evidence="4" id="KW-1003">Cell membrane</keyword>
<protein>
    <submittedName>
        <fullName evidence="10">Aspartate-alanine antiporter</fullName>
    </submittedName>
</protein>
<dbReference type="EMBL" id="JACHKY010000002">
    <property type="protein sequence ID" value="MBB4797842.1"/>
    <property type="molecule type" value="Genomic_DNA"/>
</dbReference>
<dbReference type="AlphaFoldDB" id="A0A7W7IP12"/>
<name>A0A7W7IP12_9CAUL</name>
<evidence type="ECO:0000313" key="11">
    <source>
        <dbReference type="Proteomes" id="UP000539957"/>
    </source>
</evidence>
<evidence type="ECO:0000256" key="6">
    <source>
        <dbReference type="ARBA" id="ARBA00022989"/>
    </source>
</evidence>
<accession>A0A7W7IP12</accession>
<sequence length="555" mass="56807">MSALLVQNPEMALFLALAIGHLIGRVKVGPIQLGGVCGTLIVALILGQSGVKLDADLKAVAFALFIFALGFTGGPQFFANVGKGWRYGMLSLVEVVAVMAVVMTATVLLSLNPGAAAGMLAGSATESAVIGTASEAVSRLALPPSQIEALQGEIATAYSVTYLFGLITIVLFTSQLAPAILRIDLKKEAADLARRMGGEGGSGAPALPPLVGRAFAAGAAAGETVAAFEQRLGYDATVERIRRGDQVREAASDDVLRPSDVLLIVGRRDGVLRAADVLGPETVATHLDMPLARRSYVMNRAELVGKTVAQLRALAPLESHRGVYIAGIQRLGHAVPVLPGTKLERGDVIDLYGADRAVARAGEELGRAIPLGDKTDFVMLGLGVLVGILIGMLGATVAGINVTLGAGGGCLLSGLLFGWYASRRAGSAAFPSSAAQILKDFGLATFIAAVGFSAGPDAIRLIKEYGLALPLAGILAVLIPASLSLFIGHRLLKIETPILLGAIAGQQCSTPAISALVSASGNSTPVVGYTVTYAISNVLLPLLGPVVVGLAAHLG</sequence>
<dbReference type="Gene3D" id="3.30.70.1450">
    <property type="entry name" value="Regulator of K+ conductance, C-terminal domain"/>
    <property type="match status" value="2"/>
</dbReference>
<feature type="transmembrane region" description="Helical" evidence="8">
    <location>
        <begin position="6"/>
        <end position="24"/>
    </location>
</feature>
<keyword evidence="6 8" id="KW-1133">Transmembrane helix</keyword>
<keyword evidence="7 8" id="KW-0472">Membrane</keyword>
<evidence type="ECO:0000256" key="4">
    <source>
        <dbReference type="ARBA" id="ARBA00022475"/>
    </source>
</evidence>
<feature type="transmembrane region" description="Helical" evidence="8">
    <location>
        <begin position="465"/>
        <end position="486"/>
    </location>
</feature>
<dbReference type="PANTHER" id="PTHR30445">
    <property type="entry name" value="K(+)_H(+) ANTIPORTER SUBUNIT KHTT"/>
    <property type="match status" value="1"/>
</dbReference>
<dbReference type="Pfam" id="PF02080">
    <property type="entry name" value="TrkA_C"/>
    <property type="match status" value="1"/>
</dbReference>
<dbReference type="GO" id="GO:0008324">
    <property type="term" value="F:monoatomic cation transmembrane transporter activity"/>
    <property type="evidence" value="ECO:0007669"/>
    <property type="project" value="InterPro"/>
</dbReference>
<organism evidence="10 11">
    <name type="scientific">Brevundimonas bullata</name>
    <dbReference type="NCBI Taxonomy" id="13160"/>
    <lineage>
        <taxon>Bacteria</taxon>
        <taxon>Pseudomonadati</taxon>
        <taxon>Pseudomonadota</taxon>
        <taxon>Alphaproteobacteria</taxon>
        <taxon>Caulobacterales</taxon>
        <taxon>Caulobacteraceae</taxon>
        <taxon>Brevundimonas</taxon>
    </lineage>
</organism>
<evidence type="ECO:0000259" key="9">
    <source>
        <dbReference type="PROSITE" id="PS51202"/>
    </source>
</evidence>
<dbReference type="InterPro" id="IPR050144">
    <property type="entry name" value="AAE_transporter"/>
</dbReference>
<dbReference type="InterPro" id="IPR006037">
    <property type="entry name" value="RCK_C"/>
</dbReference>
<dbReference type="SUPFAM" id="SSF116726">
    <property type="entry name" value="TrkA C-terminal domain-like"/>
    <property type="match status" value="2"/>
</dbReference>
<feature type="transmembrane region" description="Helical" evidence="8">
    <location>
        <begin position="377"/>
        <end position="398"/>
    </location>
</feature>
<dbReference type="InterPro" id="IPR006512">
    <property type="entry name" value="YidE_YbjL"/>
</dbReference>
<dbReference type="Pfam" id="PF06826">
    <property type="entry name" value="Asp-Al_Ex"/>
    <property type="match status" value="2"/>
</dbReference>
<evidence type="ECO:0000313" key="10">
    <source>
        <dbReference type="EMBL" id="MBB4797842.1"/>
    </source>
</evidence>
<keyword evidence="3" id="KW-0813">Transport</keyword>
<keyword evidence="5 8" id="KW-0812">Transmembrane</keyword>